<sequence>MFGDSLYKDKDRRGRPRFRSSDTESNFVPFPPAENPTRAWLVAPPRSILRVGRYILILLLVLVCTFWFSLSAHLDRLQSSGVGEHKHPFCALPESRVGELKDTLVGYKHRGGKCNLSSLDLHVPFGAICPDRSSMLTAMSSGGRIGRDSPYIPRGCDMQWFDTWEACEILGRYSQVILVGDSMLRHVIGALNILIREDLGYGGVTDWNFSEEEKQECFCNNQFNVRGCSIQGIFSTADVIKHDPLSLVCPKVIPDWNTDLRIEQIVRYPIPDDERRRFEKEIDSNPLQRKAFILGHGLWNNLEVDQAASWLEAVLDMIESRTGARTQLRGRSPRKNLPVLLVTPNAAGDKKPDEWLVSQGNKALVQFEHAMAVQAAKRRVDHLGTWNMSIQATLYDGVHMDMRGNLVKAMMVLNWLNLLDV</sequence>
<accession>A0ACC0CXV3</accession>
<gene>
    <name evidence="1" type="ORF">F4821DRAFT_261129</name>
</gene>
<keyword evidence="2" id="KW-1185">Reference proteome</keyword>
<dbReference type="Proteomes" id="UP001497680">
    <property type="component" value="Unassembled WGS sequence"/>
</dbReference>
<evidence type="ECO:0000313" key="2">
    <source>
        <dbReference type="Proteomes" id="UP001497680"/>
    </source>
</evidence>
<proteinExistence type="predicted"/>
<protein>
    <submittedName>
        <fullName evidence="1">Uncharacterized protein</fullName>
    </submittedName>
</protein>
<comment type="caution">
    <text evidence="1">The sequence shown here is derived from an EMBL/GenBank/DDBJ whole genome shotgun (WGS) entry which is preliminary data.</text>
</comment>
<organism evidence="1 2">
    <name type="scientific">Hypoxylon rubiginosum</name>
    <dbReference type="NCBI Taxonomy" id="110542"/>
    <lineage>
        <taxon>Eukaryota</taxon>
        <taxon>Fungi</taxon>
        <taxon>Dikarya</taxon>
        <taxon>Ascomycota</taxon>
        <taxon>Pezizomycotina</taxon>
        <taxon>Sordariomycetes</taxon>
        <taxon>Xylariomycetidae</taxon>
        <taxon>Xylariales</taxon>
        <taxon>Hypoxylaceae</taxon>
        <taxon>Hypoxylon</taxon>
    </lineage>
</organism>
<dbReference type="EMBL" id="MU394327">
    <property type="protein sequence ID" value="KAI6085290.1"/>
    <property type="molecule type" value="Genomic_DNA"/>
</dbReference>
<evidence type="ECO:0000313" key="1">
    <source>
        <dbReference type="EMBL" id="KAI6085290.1"/>
    </source>
</evidence>
<reference evidence="1 2" key="1">
    <citation type="journal article" date="2022" name="New Phytol.">
        <title>Ecological generalism drives hyperdiversity of secondary metabolite gene clusters in xylarialean endophytes.</title>
        <authorList>
            <person name="Franco M.E.E."/>
            <person name="Wisecaver J.H."/>
            <person name="Arnold A.E."/>
            <person name="Ju Y.M."/>
            <person name="Slot J.C."/>
            <person name="Ahrendt S."/>
            <person name="Moore L.P."/>
            <person name="Eastman K.E."/>
            <person name="Scott K."/>
            <person name="Konkel Z."/>
            <person name="Mondo S.J."/>
            <person name="Kuo A."/>
            <person name="Hayes R.D."/>
            <person name="Haridas S."/>
            <person name="Andreopoulos B."/>
            <person name="Riley R."/>
            <person name="LaButti K."/>
            <person name="Pangilinan J."/>
            <person name="Lipzen A."/>
            <person name="Amirebrahimi M."/>
            <person name="Yan J."/>
            <person name="Adam C."/>
            <person name="Keymanesh K."/>
            <person name="Ng V."/>
            <person name="Louie K."/>
            <person name="Northen T."/>
            <person name="Drula E."/>
            <person name="Henrissat B."/>
            <person name="Hsieh H.M."/>
            <person name="Youens-Clark K."/>
            <person name="Lutzoni F."/>
            <person name="Miadlikowska J."/>
            <person name="Eastwood D.C."/>
            <person name="Hamelin R.C."/>
            <person name="Grigoriev I.V."/>
            <person name="U'Ren J.M."/>
        </authorList>
    </citation>
    <scope>NUCLEOTIDE SEQUENCE [LARGE SCALE GENOMIC DNA]</scope>
    <source>
        <strain evidence="1 2">ER1909</strain>
    </source>
</reference>
<name>A0ACC0CXV3_9PEZI</name>